<keyword evidence="1" id="KW-1133">Transmembrane helix</keyword>
<keyword evidence="4" id="KW-1185">Reference proteome</keyword>
<dbReference type="SMART" id="SM00062">
    <property type="entry name" value="PBPb"/>
    <property type="match status" value="1"/>
</dbReference>
<dbReference type="GO" id="GO:0008081">
    <property type="term" value="F:phosphoric diester hydrolase activity"/>
    <property type="evidence" value="ECO:0007669"/>
    <property type="project" value="UniProtKB-ARBA"/>
</dbReference>
<dbReference type="InterPro" id="IPR037522">
    <property type="entry name" value="HD_GYP_dom"/>
</dbReference>
<protein>
    <submittedName>
        <fullName evidence="3">Chemotaxis protein</fullName>
    </submittedName>
</protein>
<evidence type="ECO:0000313" key="3">
    <source>
        <dbReference type="EMBL" id="KDN30153.1"/>
    </source>
</evidence>
<dbReference type="Pfam" id="PF13487">
    <property type="entry name" value="HD_5"/>
    <property type="match status" value="1"/>
</dbReference>
<evidence type="ECO:0000259" key="2">
    <source>
        <dbReference type="PROSITE" id="PS51832"/>
    </source>
</evidence>
<feature type="transmembrane region" description="Helical" evidence="1">
    <location>
        <begin position="12"/>
        <end position="39"/>
    </location>
</feature>
<dbReference type="PROSITE" id="PS51832">
    <property type="entry name" value="HD_GYP"/>
    <property type="match status" value="1"/>
</dbReference>
<dbReference type="Gene3D" id="3.40.190.10">
    <property type="entry name" value="Periplasmic binding protein-like II"/>
    <property type="match status" value="2"/>
</dbReference>
<gene>
    <name evidence="3" type="ORF">VFDL14_05325</name>
</gene>
<dbReference type="RefSeq" id="WP_032549158.1">
    <property type="nucleotide sequence ID" value="NZ_JFFR01000002.1"/>
</dbReference>
<dbReference type="Gene3D" id="1.10.3210.10">
    <property type="entry name" value="Hypothetical protein af1432"/>
    <property type="match status" value="2"/>
</dbReference>
<keyword evidence="1" id="KW-0812">Transmembrane</keyword>
<dbReference type="CDD" id="cd01007">
    <property type="entry name" value="PBP2_BvgS_HisK_like"/>
    <property type="match status" value="1"/>
</dbReference>
<dbReference type="Gene3D" id="6.10.340.10">
    <property type="match status" value="1"/>
</dbReference>
<dbReference type="PANTHER" id="PTHR43155:SF2">
    <property type="entry name" value="CYCLIC DI-GMP PHOSPHODIESTERASE PA4108"/>
    <property type="match status" value="1"/>
</dbReference>
<accession>A0A066V0T5</accession>
<feature type="domain" description="HD-GYP" evidence="2">
    <location>
        <begin position="841"/>
        <end position="1038"/>
    </location>
</feature>
<proteinExistence type="predicted"/>
<dbReference type="Pfam" id="PF00497">
    <property type="entry name" value="SBP_bac_3"/>
    <property type="match status" value="1"/>
</dbReference>
<dbReference type="STRING" id="212667.VFDL14_05325"/>
<keyword evidence="1" id="KW-0472">Membrane</keyword>
<sequence>MDKVYGAEKKFSIRFTVGGMFIVATIITAILAISLQYYFNNKLATENTLTKYSIIANNISDYVKSSDGESHYTTGLLASILRATDDRLDQETLKKIFADVLSNNAQIYSVYLGERDDNFFQLINLESSPIVREKINAAPQDRWVLIRIFDQGEQRLKQTHFLDENFNVRHQISENSNYFPTQRPWYESATEQVSKTEPYLFQHLKITGQTFSVELPEHQLVLGVDVLLSSLSDKMKGILASSGASTGVEAFVFRRNGEVTATNLAPDFADEMPQGVPLELTQTQRELIENTRSLKVSNQMAWGPMDYAISGEPRGYAIDLLKELSRSTGLKFEFINGFTWNELLQQYSDGSLDVLHSLQNNNQGYATGAFSDPIYQLPFAIVANKRLGKIESLSELNGKRLAILSGWSIIPEFRSKYPQIELVEFSNINDSVHALKAGKVDGFLDSSAILKSAIQQYFLVDMKLSEGIEELVEHFPSNYHVLMQKGDQDVVEIINLAIANINAEQRTYLEEKWLNPNKKIAKEDMRRVPYLELYELAHTEALHGQLVKRNVSGIDKYIYITPTREQGDEYFAVIVPESIVLAQVMDKVAKSVLITGVFLLGLLPLAWRFGSPIVNPITTLIAQTDLIKERQYDDVRPVNTRISEIDELSTAIVDMSKEIKRHEEAQEAFVEAFIKLIAQAIDDKSAYTAGHCNRVPELGLMLAEAAERCESGQFKSFKFNSDDERREFRIAAWLHDCGKITTPEHIVDKGSKLEANYNRIHEVRTRFEVLWRDAQIKALTQQLEGQLSQEEIDKQLKLAQAQLQDDFSFIATSNVGGEFMSQDKVERIKLIADITWTRHFDDRLGLSPIEELNKQGNTQLPATEKLLSDKPEHIIKRDRPIEFDPKHGIKMDVPEYLYNQGEVYNLRIARGTLTAEDRFKINEHMISTIKMLENLPFPKELSRVPRYASTHHETLKGTGYPRKLKADDLSIPERILVISDIFEALTAADRPYKKAKPISVAVDIMYKMALDEHLDIDLFRLFLTSGTHIRYAQEYLKPEQIDDVDIEKYMEQDVLLKAV</sequence>
<dbReference type="PANTHER" id="PTHR43155">
    <property type="entry name" value="CYCLIC DI-GMP PHOSPHODIESTERASE PA4108-RELATED"/>
    <property type="match status" value="1"/>
</dbReference>
<dbReference type="EMBL" id="JFFR01000002">
    <property type="protein sequence ID" value="KDN30153.1"/>
    <property type="molecule type" value="Genomic_DNA"/>
</dbReference>
<dbReference type="InterPro" id="IPR001638">
    <property type="entry name" value="Solute-binding_3/MltF_N"/>
</dbReference>
<dbReference type="CDD" id="cd00077">
    <property type="entry name" value="HDc"/>
    <property type="match status" value="2"/>
</dbReference>
<dbReference type="AlphaFoldDB" id="A0A066V0T5"/>
<dbReference type="OrthoDB" id="9764808at2"/>
<dbReference type="InterPro" id="IPR003607">
    <property type="entry name" value="HD/PDEase_dom"/>
</dbReference>
<evidence type="ECO:0000313" key="4">
    <source>
        <dbReference type="Proteomes" id="UP000027219"/>
    </source>
</evidence>
<comment type="caution">
    <text evidence="3">The sequence shown here is derived from an EMBL/GenBank/DDBJ whole genome shotgun (WGS) entry which is preliminary data.</text>
</comment>
<evidence type="ECO:0000256" key="1">
    <source>
        <dbReference type="SAM" id="Phobius"/>
    </source>
</evidence>
<name>A0A066V0T5_9VIBR</name>
<dbReference type="Gene3D" id="3.30.450.20">
    <property type="entry name" value="PAS domain"/>
    <property type="match status" value="1"/>
</dbReference>
<dbReference type="SUPFAM" id="SSF109604">
    <property type="entry name" value="HD-domain/PDEase-like"/>
    <property type="match status" value="2"/>
</dbReference>
<reference evidence="3 4" key="1">
    <citation type="submission" date="2014-02" db="EMBL/GenBank/DDBJ databases">
        <title>Vibrio fortis Dalian14 Genome Sequencing.</title>
        <authorList>
            <person name="Wang Y."/>
            <person name="Song L."/>
            <person name="Liu G."/>
            <person name="Ding J."/>
        </authorList>
    </citation>
    <scope>NUCLEOTIDE SEQUENCE [LARGE SCALE GENOMIC DNA]</scope>
    <source>
        <strain evidence="3 4">Dalian14</strain>
    </source>
</reference>
<dbReference type="Proteomes" id="UP000027219">
    <property type="component" value="Unassembled WGS sequence"/>
</dbReference>
<organism evidence="3 4">
    <name type="scientific">Vibrio fortis</name>
    <dbReference type="NCBI Taxonomy" id="212667"/>
    <lineage>
        <taxon>Bacteria</taxon>
        <taxon>Pseudomonadati</taxon>
        <taxon>Pseudomonadota</taxon>
        <taxon>Gammaproteobacteria</taxon>
        <taxon>Vibrionales</taxon>
        <taxon>Vibrionaceae</taxon>
        <taxon>Vibrio</taxon>
    </lineage>
</organism>
<dbReference type="SUPFAM" id="SSF53850">
    <property type="entry name" value="Periplasmic binding protein-like II"/>
    <property type="match status" value="1"/>
</dbReference>